<gene>
    <name evidence="1" type="ORF">CBM15_17425</name>
</gene>
<dbReference type="InterPro" id="IPR004260">
    <property type="entry name" value="Pyr-dimer_DNA_glycosylase"/>
</dbReference>
<accession>A0ABX3ZDF4</accession>
<organism evidence="1 2">
    <name type="scientific">Solibacillus kalamii</name>
    <dbReference type="NCBI Taxonomy" id="1748298"/>
    <lineage>
        <taxon>Bacteria</taxon>
        <taxon>Bacillati</taxon>
        <taxon>Bacillota</taxon>
        <taxon>Bacilli</taxon>
        <taxon>Bacillales</taxon>
        <taxon>Caryophanaceae</taxon>
        <taxon>Solibacillus</taxon>
    </lineage>
</organism>
<proteinExistence type="predicted"/>
<dbReference type="RefSeq" id="WP_087618458.1">
    <property type="nucleotide sequence ID" value="NZ_JAFBEY010000012.1"/>
</dbReference>
<name>A0ABX3ZDF4_9BACL</name>
<sequence length="138" mass="17291">MRLWHTELIPFIPKSQLLAQWRELNSIFVKEDKHVLINYIYEYPKEDLYIYTQIVLKEMRARNITIRTIDKMDRYFADFRLSENEYYPPYSRHHNDEYLTICYYNLYEKYIRGQKDFTTEQFEALHQYYSIKKEQLFN</sequence>
<evidence type="ECO:0000313" key="2">
    <source>
        <dbReference type="Proteomes" id="UP000196594"/>
    </source>
</evidence>
<dbReference type="Pfam" id="PF03013">
    <property type="entry name" value="Pyr_excise"/>
    <property type="match status" value="1"/>
</dbReference>
<dbReference type="EMBL" id="NHNT01000015">
    <property type="protein sequence ID" value="OUZ37585.1"/>
    <property type="molecule type" value="Genomic_DNA"/>
</dbReference>
<keyword evidence="2" id="KW-1185">Reference proteome</keyword>
<evidence type="ECO:0000313" key="1">
    <source>
        <dbReference type="EMBL" id="OUZ37585.1"/>
    </source>
</evidence>
<protein>
    <submittedName>
        <fullName evidence="1">Neutral trehalase</fullName>
    </submittedName>
</protein>
<comment type="caution">
    <text evidence="1">The sequence shown here is derived from an EMBL/GenBank/DDBJ whole genome shotgun (WGS) entry which is preliminary data.</text>
</comment>
<reference evidence="1 2" key="1">
    <citation type="journal article" date="2017" name="Int. J. Syst. Evol. Microbiol.">
        <title>Solibacillus kalamii sp. nov., isolated from a high-efficiency particulate arrestance filter system used in the International Space Station.</title>
        <authorList>
            <person name="Checinska Sielaff A."/>
            <person name="Kumar R.M."/>
            <person name="Pal D."/>
            <person name="Mayilraj S."/>
            <person name="Venkateswaran K."/>
        </authorList>
    </citation>
    <scope>NUCLEOTIDE SEQUENCE [LARGE SCALE GENOMIC DNA]</scope>
    <source>
        <strain evidence="1 2">ISSFR-015</strain>
    </source>
</reference>
<dbReference type="Proteomes" id="UP000196594">
    <property type="component" value="Unassembled WGS sequence"/>
</dbReference>